<dbReference type="InterPro" id="IPR051691">
    <property type="entry name" value="Metab_Enz_Cyan_OpOx_G3PDH"/>
</dbReference>
<dbReference type="GO" id="GO:0016491">
    <property type="term" value="F:oxidoreductase activity"/>
    <property type="evidence" value="ECO:0007669"/>
    <property type="project" value="UniProtKB-KW"/>
</dbReference>
<dbReference type="CDD" id="cd19946">
    <property type="entry name" value="GlpA-like_Fer2_BFD-like"/>
    <property type="match status" value="1"/>
</dbReference>
<evidence type="ECO:0000256" key="1">
    <source>
        <dbReference type="ARBA" id="ARBA00023002"/>
    </source>
</evidence>
<reference evidence="3 4" key="1">
    <citation type="journal article" date="2019" name="Front. Microbiol.">
        <title>Thermoanaerosceptrum fracticalcis gen. nov. sp. nov., a Novel Fumarate-Fermenting Microorganism From a Deep Fractured Carbonate Aquifer of the US Great Basin.</title>
        <authorList>
            <person name="Hamilton-Brehm S.D."/>
            <person name="Stewart L.E."/>
            <person name="Zavarin M."/>
            <person name="Caldwell M."/>
            <person name="Lawson P.A."/>
            <person name="Onstott T.C."/>
            <person name="Grzymski J."/>
            <person name="Neveux I."/>
            <person name="Lollar B.S."/>
            <person name="Russell C.E."/>
            <person name="Moser D.P."/>
        </authorList>
    </citation>
    <scope>NUCLEOTIDE SEQUENCE [LARGE SCALE GENOMIC DNA]</scope>
    <source>
        <strain evidence="3 4">DRI-13</strain>
    </source>
</reference>
<protein>
    <submittedName>
        <fullName evidence="3">(2Fe-2S)-binding protein</fullName>
    </submittedName>
</protein>
<dbReference type="KEGG" id="tfr:BR63_01120"/>
<dbReference type="PANTHER" id="PTHR42949:SF3">
    <property type="entry name" value="ANAEROBIC GLYCEROL-3-PHOSPHATE DEHYDROGENASE SUBUNIT B"/>
    <property type="match status" value="1"/>
</dbReference>
<dbReference type="RefSeq" id="WP_034422959.1">
    <property type="nucleotide sequence ID" value="NZ_CP045798.1"/>
</dbReference>
<dbReference type="PANTHER" id="PTHR42949">
    <property type="entry name" value="ANAEROBIC GLYCEROL-3-PHOSPHATE DEHYDROGENASE SUBUNIT B"/>
    <property type="match status" value="1"/>
</dbReference>
<dbReference type="OrthoDB" id="9801699at2"/>
<dbReference type="EMBL" id="CP045798">
    <property type="protein sequence ID" value="QNB45044.1"/>
    <property type="molecule type" value="Genomic_DNA"/>
</dbReference>
<dbReference type="InterPro" id="IPR041117">
    <property type="entry name" value="SoxA_A3"/>
</dbReference>
<gene>
    <name evidence="3" type="ORF">BR63_01120</name>
</gene>
<dbReference type="Gene3D" id="1.10.10.1100">
    <property type="entry name" value="BFD-like [2Fe-2S]-binding domain"/>
    <property type="match status" value="1"/>
</dbReference>
<evidence type="ECO:0000259" key="2">
    <source>
        <dbReference type="Pfam" id="PF17806"/>
    </source>
</evidence>
<feature type="domain" description="SoxA A3" evidence="2">
    <location>
        <begin position="15"/>
        <end position="94"/>
    </location>
</feature>
<dbReference type="AlphaFoldDB" id="A0A7G6DYZ0"/>
<keyword evidence="4" id="KW-1185">Reference proteome</keyword>
<organism evidence="3 4">
    <name type="scientific">Thermanaerosceptrum fracticalcis</name>
    <dbReference type="NCBI Taxonomy" id="1712410"/>
    <lineage>
        <taxon>Bacteria</taxon>
        <taxon>Bacillati</taxon>
        <taxon>Bacillota</taxon>
        <taxon>Clostridia</taxon>
        <taxon>Eubacteriales</taxon>
        <taxon>Peptococcaceae</taxon>
        <taxon>Thermanaerosceptrum</taxon>
    </lineage>
</organism>
<keyword evidence="1" id="KW-0560">Oxidoreductase</keyword>
<dbReference type="Pfam" id="PF17806">
    <property type="entry name" value="SO_alpha_A3"/>
    <property type="match status" value="1"/>
</dbReference>
<accession>A0A7G6DYZ0</accession>
<evidence type="ECO:0000313" key="4">
    <source>
        <dbReference type="Proteomes" id="UP000515847"/>
    </source>
</evidence>
<proteinExistence type="predicted"/>
<name>A0A7G6DYZ0_THEFR</name>
<dbReference type="Proteomes" id="UP000515847">
    <property type="component" value="Chromosome"/>
</dbReference>
<sequence length="99" mass="10974">MAGKEYAKEEEFTIICRCEDVILEEIHSFISRGITDMEQLKRLLRVGMGPCQGRTCSALLAGEIARTTGKYVGDIKFTTFRPLAAPIKLGILARGESHD</sequence>
<dbReference type="InterPro" id="IPR041854">
    <property type="entry name" value="BFD-like_2Fe2S-bd_dom_sf"/>
</dbReference>
<evidence type="ECO:0000313" key="3">
    <source>
        <dbReference type="EMBL" id="QNB45044.1"/>
    </source>
</evidence>